<dbReference type="Gene3D" id="3.40.50.300">
    <property type="entry name" value="P-loop containing nucleotide triphosphate hydrolases"/>
    <property type="match status" value="2"/>
</dbReference>
<gene>
    <name evidence="15" type="ORF">D0X99_14355</name>
</gene>
<keyword evidence="8" id="KW-0413">Isomerase</keyword>
<dbReference type="Pfam" id="PF16124">
    <property type="entry name" value="RecQ_Zn_bind"/>
    <property type="match status" value="1"/>
</dbReference>
<dbReference type="SMART" id="SM00487">
    <property type="entry name" value="DEXDc"/>
    <property type="match status" value="1"/>
</dbReference>
<comment type="similarity">
    <text evidence="1">Belongs to the helicase family. RecQ subfamily.</text>
</comment>
<dbReference type="GO" id="GO:0043590">
    <property type="term" value="C:bacterial nucleoid"/>
    <property type="evidence" value="ECO:0007669"/>
    <property type="project" value="TreeGrafter"/>
</dbReference>
<reference evidence="15 16" key="1">
    <citation type="submission" date="2018-09" db="EMBL/GenBank/DDBJ databases">
        <authorList>
            <person name="Wang X."/>
            <person name="Du Z."/>
        </authorList>
    </citation>
    <scope>NUCLEOTIDE SEQUENCE [LARGE SCALE GENOMIC DNA]</scope>
    <source>
        <strain evidence="15 16">N3</strain>
    </source>
</reference>
<organism evidence="15 16">
    <name type="scientific">Algoriphagus lacus</name>
    <dbReference type="NCBI Taxonomy" id="2056311"/>
    <lineage>
        <taxon>Bacteria</taxon>
        <taxon>Pseudomonadati</taxon>
        <taxon>Bacteroidota</taxon>
        <taxon>Cytophagia</taxon>
        <taxon>Cytophagales</taxon>
        <taxon>Cyclobacteriaceae</taxon>
        <taxon>Algoriphagus</taxon>
    </lineage>
</organism>
<evidence type="ECO:0000259" key="13">
    <source>
        <dbReference type="PROSITE" id="PS51192"/>
    </source>
</evidence>
<evidence type="ECO:0000259" key="14">
    <source>
        <dbReference type="PROSITE" id="PS51194"/>
    </source>
</evidence>
<dbReference type="SUPFAM" id="SSF52540">
    <property type="entry name" value="P-loop containing nucleoside triphosphate hydrolases"/>
    <property type="match status" value="1"/>
</dbReference>
<dbReference type="GO" id="GO:0005737">
    <property type="term" value="C:cytoplasm"/>
    <property type="evidence" value="ECO:0007669"/>
    <property type="project" value="TreeGrafter"/>
</dbReference>
<dbReference type="Proteomes" id="UP000283522">
    <property type="component" value="Unassembled WGS sequence"/>
</dbReference>
<dbReference type="Pfam" id="PF00270">
    <property type="entry name" value="DEAD"/>
    <property type="match status" value="1"/>
</dbReference>
<dbReference type="OrthoDB" id="9763310at2"/>
<feature type="domain" description="Helicase ATP-binding" evidence="13">
    <location>
        <begin position="26"/>
        <end position="194"/>
    </location>
</feature>
<comment type="caution">
    <text evidence="15">The sequence shown here is derived from an EMBL/GenBank/DDBJ whole genome shotgun (WGS) entry which is preliminary data.</text>
</comment>
<evidence type="ECO:0000256" key="7">
    <source>
        <dbReference type="ARBA" id="ARBA00023125"/>
    </source>
</evidence>
<dbReference type="FunFam" id="3.40.50.300:FF:001389">
    <property type="entry name" value="ATP-dependent DNA helicase RecQ"/>
    <property type="match status" value="1"/>
</dbReference>
<dbReference type="GO" id="GO:0030894">
    <property type="term" value="C:replisome"/>
    <property type="evidence" value="ECO:0007669"/>
    <property type="project" value="TreeGrafter"/>
</dbReference>
<dbReference type="GO" id="GO:0005524">
    <property type="term" value="F:ATP binding"/>
    <property type="evidence" value="ECO:0007669"/>
    <property type="project" value="UniProtKB-KW"/>
</dbReference>
<evidence type="ECO:0000256" key="10">
    <source>
        <dbReference type="ARBA" id="ARBA00034808"/>
    </source>
</evidence>
<keyword evidence="6" id="KW-0067">ATP-binding</keyword>
<evidence type="ECO:0000256" key="12">
    <source>
        <dbReference type="ARBA" id="ARBA00044550"/>
    </source>
</evidence>
<keyword evidence="3" id="KW-0547">Nucleotide-binding</keyword>
<dbReference type="GO" id="GO:0046872">
    <property type="term" value="F:metal ion binding"/>
    <property type="evidence" value="ECO:0007669"/>
    <property type="project" value="UniProtKB-KW"/>
</dbReference>
<dbReference type="InterPro" id="IPR011545">
    <property type="entry name" value="DEAD/DEAH_box_helicase_dom"/>
</dbReference>
<dbReference type="GO" id="GO:0016787">
    <property type="term" value="F:hydrolase activity"/>
    <property type="evidence" value="ECO:0007669"/>
    <property type="project" value="UniProtKB-KW"/>
</dbReference>
<dbReference type="InterPro" id="IPR004589">
    <property type="entry name" value="DNA_helicase_ATP-dep_RecQ"/>
</dbReference>
<evidence type="ECO:0000256" key="11">
    <source>
        <dbReference type="ARBA" id="ARBA00044535"/>
    </source>
</evidence>
<dbReference type="NCBIfam" id="TIGR00614">
    <property type="entry name" value="recQ_fam"/>
    <property type="match status" value="1"/>
</dbReference>
<protein>
    <recommendedName>
        <fullName evidence="11">ATP-dependent DNA helicase RecQ</fullName>
        <ecNumber evidence="10">5.6.2.4</ecNumber>
    </recommendedName>
    <alternativeName>
        <fullName evidence="12">DNA 3'-5' helicase RecQ</fullName>
    </alternativeName>
</protein>
<keyword evidence="4" id="KW-0378">Hydrolase</keyword>
<sequence length="640" mass="72867">MENTLLHILRQVFGLDDFRPVQKQVIDSVMEGKDTLALLPTGGGKSLCYQIPGLAREGICLVISPLIALMKDQVDNLKAKGIKAAAIYSGMSYREIDTTLDNCIYGDYKFLYVSPERLKQELFIERFRQMNVNLIAVDEAHCISQWGYDFRPPYLEIAKIRVFHPKVSVLALTASATPQVCADILEKLEMKSPNEFRQSFSRKNLSYSVRLVEHKLEKGIEILNRIPGTAIWYVRNRQATQQIAKALGQLGISASAYHAGLSNSDRAIRQEAWKSNQVRVMVSTNAFGMGIDKPDVRVVIHSDLPENLENYYQEAGRAGRDGKKAFAVLLANEQDFEQLMDRSALGYPPVDFLKRVYQCLANYFQLAVGSNMLSSFDFDLSDFCHTYELGVLETFYAMKVLGEEGFVEVNESFFAPSRVHFRVDPSRLYEIQIAYAKLDPVIKMLLRTYGGNLFSEYIKIQEGKIAKSLEMKEPDLVKALLQLEKLEVMDYDQRKDKPQLTFLTNRYDAGKLPLNHARILARKELTLEKAKSMVEYAHQVRLCRTQFIQEYFGEQTDAECGICDVCIEKKKQLVPETQEDRLKLKILETLAESGELSEQALFEKLNKPLSDSNLRLLRQLIDQGQVHRSSEAILSIHPHG</sequence>
<dbReference type="InterPro" id="IPR001650">
    <property type="entry name" value="Helicase_C-like"/>
</dbReference>
<keyword evidence="7" id="KW-0238">DNA-binding</keyword>
<dbReference type="Pfam" id="PF00271">
    <property type="entry name" value="Helicase_C"/>
    <property type="match status" value="1"/>
</dbReference>
<dbReference type="InterPro" id="IPR027417">
    <property type="entry name" value="P-loop_NTPase"/>
</dbReference>
<comment type="catalytic activity">
    <reaction evidence="9">
        <text>Couples ATP hydrolysis with the unwinding of duplex DNA by translocating in the 3'-5' direction.</text>
        <dbReference type="EC" id="5.6.2.4"/>
    </reaction>
</comment>
<accession>A0A418PPI8</accession>
<dbReference type="PANTHER" id="PTHR13710">
    <property type="entry name" value="DNA HELICASE RECQ FAMILY MEMBER"/>
    <property type="match status" value="1"/>
</dbReference>
<evidence type="ECO:0000256" key="2">
    <source>
        <dbReference type="ARBA" id="ARBA00022723"/>
    </source>
</evidence>
<evidence type="ECO:0000256" key="5">
    <source>
        <dbReference type="ARBA" id="ARBA00022806"/>
    </source>
</evidence>
<dbReference type="GO" id="GO:0006310">
    <property type="term" value="P:DNA recombination"/>
    <property type="evidence" value="ECO:0007669"/>
    <property type="project" value="InterPro"/>
</dbReference>
<dbReference type="InterPro" id="IPR036388">
    <property type="entry name" value="WH-like_DNA-bd_sf"/>
</dbReference>
<dbReference type="PROSITE" id="PS51192">
    <property type="entry name" value="HELICASE_ATP_BIND_1"/>
    <property type="match status" value="1"/>
</dbReference>
<dbReference type="PROSITE" id="PS51194">
    <property type="entry name" value="HELICASE_CTER"/>
    <property type="match status" value="1"/>
</dbReference>
<dbReference type="GO" id="GO:0043138">
    <property type="term" value="F:3'-5' DNA helicase activity"/>
    <property type="evidence" value="ECO:0007669"/>
    <property type="project" value="UniProtKB-EC"/>
</dbReference>
<proteinExistence type="inferred from homology"/>
<evidence type="ECO:0000313" key="15">
    <source>
        <dbReference type="EMBL" id="RIW13990.1"/>
    </source>
</evidence>
<evidence type="ECO:0000256" key="6">
    <source>
        <dbReference type="ARBA" id="ARBA00022840"/>
    </source>
</evidence>
<feature type="domain" description="Helicase C-terminal" evidence="14">
    <location>
        <begin position="215"/>
        <end position="368"/>
    </location>
</feature>
<dbReference type="EMBL" id="QXML01000007">
    <property type="protein sequence ID" value="RIW13990.1"/>
    <property type="molecule type" value="Genomic_DNA"/>
</dbReference>
<dbReference type="AlphaFoldDB" id="A0A418PPI8"/>
<keyword evidence="2" id="KW-0479">Metal-binding</keyword>
<dbReference type="GO" id="GO:0006281">
    <property type="term" value="P:DNA repair"/>
    <property type="evidence" value="ECO:0007669"/>
    <property type="project" value="TreeGrafter"/>
</dbReference>
<evidence type="ECO:0000256" key="4">
    <source>
        <dbReference type="ARBA" id="ARBA00022801"/>
    </source>
</evidence>
<evidence type="ECO:0000256" key="1">
    <source>
        <dbReference type="ARBA" id="ARBA00005446"/>
    </source>
</evidence>
<dbReference type="Gene3D" id="1.10.10.10">
    <property type="entry name" value="Winged helix-like DNA-binding domain superfamily/Winged helix DNA-binding domain"/>
    <property type="match status" value="1"/>
</dbReference>
<keyword evidence="16" id="KW-1185">Reference proteome</keyword>
<dbReference type="RefSeq" id="WP_119478533.1">
    <property type="nucleotide sequence ID" value="NZ_QXML01000007.1"/>
</dbReference>
<dbReference type="GO" id="GO:0003677">
    <property type="term" value="F:DNA binding"/>
    <property type="evidence" value="ECO:0007669"/>
    <property type="project" value="UniProtKB-KW"/>
</dbReference>
<name>A0A418PPI8_9BACT</name>
<dbReference type="CDD" id="cd17920">
    <property type="entry name" value="DEXHc_RecQ"/>
    <property type="match status" value="1"/>
</dbReference>
<evidence type="ECO:0000256" key="9">
    <source>
        <dbReference type="ARBA" id="ARBA00034617"/>
    </source>
</evidence>
<evidence type="ECO:0000256" key="8">
    <source>
        <dbReference type="ARBA" id="ARBA00023235"/>
    </source>
</evidence>
<keyword evidence="5 15" id="KW-0347">Helicase</keyword>
<dbReference type="PANTHER" id="PTHR13710:SF105">
    <property type="entry name" value="ATP-DEPENDENT DNA HELICASE Q1"/>
    <property type="match status" value="1"/>
</dbReference>
<evidence type="ECO:0000313" key="16">
    <source>
        <dbReference type="Proteomes" id="UP000283522"/>
    </source>
</evidence>
<dbReference type="InterPro" id="IPR014001">
    <property type="entry name" value="Helicase_ATP-bd"/>
</dbReference>
<dbReference type="InterPro" id="IPR032284">
    <property type="entry name" value="RecQ_Zn-bd"/>
</dbReference>
<evidence type="ECO:0000256" key="3">
    <source>
        <dbReference type="ARBA" id="ARBA00022741"/>
    </source>
</evidence>
<dbReference type="EC" id="5.6.2.4" evidence="10"/>
<dbReference type="GO" id="GO:0009378">
    <property type="term" value="F:four-way junction helicase activity"/>
    <property type="evidence" value="ECO:0007669"/>
    <property type="project" value="TreeGrafter"/>
</dbReference>
<dbReference type="SMART" id="SM00490">
    <property type="entry name" value="HELICc"/>
    <property type="match status" value="1"/>
</dbReference>